<dbReference type="InterPro" id="IPR024728">
    <property type="entry name" value="PolY_HhH_motif"/>
</dbReference>
<keyword evidence="4" id="KW-0460">Magnesium</keyword>
<keyword evidence="4 7" id="KW-0548">Nucleotidyltransferase</keyword>
<dbReference type="GO" id="GO:0006261">
    <property type="term" value="P:DNA-templated DNA replication"/>
    <property type="evidence" value="ECO:0007669"/>
    <property type="project" value="UniProtKB-UniRule"/>
</dbReference>
<comment type="cofactor">
    <cofactor evidence="4">
        <name>Mg(2+)</name>
        <dbReference type="ChEBI" id="CHEBI:18420"/>
    </cofactor>
    <text evidence="4">Binds 2 magnesium ions per subunit.</text>
</comment>
<evidence type="ECO:0000256" key="3">
    <source>
        <dbReference type="ARBA" id="ARBA00049244"/>
    </source>
</evidence>
<keyword evidence="4" id="KW-0235">DNA replication</keyword>
<dbReference type="GO" id="GO:0009432">
    <property type="term" value="P:SOS response"/>
    <property type="evidence" value="ECO:0007669"/>
    <property type="project" value="TreeGrafter"/>
</dbReference>
<proteinExistence type="inferred from homology"/>
<keyword evidence="4" id="KW-0238">DNA-binding</keyword>
<feature type="binding site" evidence="4">
    <location>
        <position position="12"/>
    </location>
    <ligand>
        <name>Mg(2+)</name>
        <dbReference type="ChEBI" id="CHEBI:18420"/>
    </ligand>
</feature>
<dbReference type="PROSITE" id="PS50173">
    <property type="entry name" value="UMUC"/>
    <property type="match status" value="1"/>
</dbReference>
<dbReference type="InterPro" id="IPR043128">
    <property type="entry name" value="Rev_trsase/Diguanyl_cyclase"/>
</dbReference>
<keyword evidence="4" id="KW-0234">DNA repair</keyword>
<dbReference type="InterPro" id="IPR017961">
    <property type="entry name" value="DNA_pol_Y-fam_little_finger"/>
</dbReference>
<evidence type="ECO:0000256" key="4">
    <source>
        <dbReference type="HAMAP-Rule" id="MF_01113"/>
    </source>
</evidence>
<dbReference type="PANTHER" id="PTHR11076">
    <property type="entry name" value="DNA REPAIR POLYMERASE UMUC / TRANSFERASE FAMILY MEMBER"/>
    <property type="match status" value="1"/>
</dbReference>
<comment type="subunit">
    <text evidence="4">Monomer.</text>
</comment>
<sequence length="422" mass="44815">MSAPGPTILHADLDAFYASVEQLLDPDLRGRPIAVGGGPRGGVVLAASYEAKRFGVQGGMPGWRAARLCPDLLFVRGHFGEYQRLGDAVMGVLADVTPVVERISIDEAFLDVSGATHLFGPPAAIAARIRERVRDEVGLPISVGAARTKHLAKIASQVAKPDGLVVVDPGAERTFLDPLPVSLIWGVGPVNEQRLADLGIRTIGELARTPSSAVEHILGHAVGHKLSAMAHDEDPRRVVTSRRARSVGAQSALSRRRPEPDDVRAVLAHLSDRVSRRLRAKGRAGRTVTVAVRFAGMTRATRSLTLPVPMSATLTLTEVAVRLAWSAIDDAGDDAAPCEITLLGVSVSNIADQSAVQMELDLDPPDPWRPGSAPGVARGAVDESMDAIRTRFGGDAVGYLPVVLRRGGAVPDEFRELAEHDL</sequence>
<dbReference type="InterPro" id="IPR043502">
    <property type="entry name" value="DNA/RNA_pol_sf"/>
</dbReference>
<dbReference type="InterPro" id="IPR001126">
    <property type="entry name" value="UmuC"/>
</dbReference>
<dbReference type="Pfam" id="PF11799">
    <property type="entry name" value="IMS_C"/>
    <property type="match status" value="1"/>
</dbReference>
<keyword evidence="4 7" id="KW-0808">Transferase</keyword>
<dbReference type="Pfam" id="PF11798">
    <property type="entry name" value="IMS_HHH"/>
    <property type="match status" value="1"/>
</dbReference>
<comment type="caution">
    <text evidence="7">The sequence shown here is derived from an EMBL/GenBank/DDBJ whole genome shotgun (WGS) entry which is preliminary data.</text>
</comment>
<dbReference type="GO" id="GO:0003684">
    <property type="term" value="F:damaged DNA binding"/>
    <property type="evidence" value="ECO:0007669"/>
    <property type="project" value="InterPro"/>
</dbReference>
<feature type="binding site" evidence="4">
    <location>
        <position position="106"/>
    </location>
    <ligand>
        <name>Mg(2+)</name>
        <dbReference type="ChEBI" id="CHEBI:18420"/>
    </ligand>
</feature>
<evidence type="ECO:0000259" key="6">
    <source>
        <dbReference type="PROSITE" id="PS50173"/>
    </source>
</evidence>
<dbReference type="CDD" id="cd03586">
    <property type="entry name" value="PolY_Pol_IV_kappa"/>
    <property type="match status" value="1"/>
</dbReference>
<dbReference type="InterPro" id="IPR050116">
    <property type="entry name" value="DNA_polymerase-Y"/>
</dbReference>
<evidence type="ECO:0000256" key="2">
    <source>
        <dbReference type="ARBA" id="ARBA00025589"/>
    </source>
</evidence>
<dbReference type="PANTHER" id="PTHR11076:SF33">
    <property type="entry name" value="DNA POLYMERASE KAPPA"/>
    <property type="match status" value="1"/>
</dbReference>
<dbReference type="GO" id="GO:0003887">
    <property type="term" value="F:DNA-directed DNA polymerase activity"/>
    <property type="evidence" value="ECO:0007669"/>
    <property type="project" value="UniProtKB-UniRule"/>
</dbReference>
<dbReference type="HAMAP" id="MF_01113">
    <property type="entry name" value="DNApol_IV"/>
    <property type="match status" value="1"/>
</dbReference>
<keyword evidence="4" id="KW-0963">Cytoplasm</keyword>
<comment type="function">
    <text evidence="2 4">Poorly processive, error-prone DNA polymerase involved in untargeted mutagenesis. Copies undamaged DNA at stalled replication forks, which arise in vivo from mismatched or misaligned primer ends. These misaligned primers can be extended by PolIV. Exhibits no 3'-5' exonuclease (proofreading) activity. May be involved in translesional synthesis, in conjunction with the beta clamp from PolIII.</text>
</comment>
<dbReference type="GO" id="GO:0006281">
    <property type="term" value="P:DNA repair"/>
    <property type="evidence" value="ECO:0007669"/>
    <property type="project" value="UniProtKB-UniRule"/>
</dbReference>
<accession>A0A7W3PDJ5</accession>
<dbReference type="InterPro" id="IPR022880">
    <property type="entry name" value="DNApol_IV"/>
</dbReference>
<dbReference type="RefSeq" id="WP_182615131.1">
    <property type="nucleotide sequence ID" value="NZ_BAAATF010000007.1"/>
</dbReference>
<dbReference type="GO" id="GO:0005829">
    <property type="term" value="C:cytosol"/>
    <property type="evidence" value="ECO:0007669"/>
    <property type="project" value="TreeGrafter"/>
</dbReference>
<comment type="similarity">
    <text evidence="1 4">Belongs to the DNA polymerase type-Y family.</text>
</comment>
<dbReference type="SUPFAM" id="SSF100879">
    <property type="entry name" value="Lesion bypass DNA polymerase (Y-family), little finger domain"/>
    <property type="match status" value="1"/>
</dbReference>
<evidence type="ECO:0000313" key="7">
    <source>
        <dbReference type="EMBL" id="MBA8807584.1"/>
    </source>
</evidence>
<feature type="domain" description="UmuC" evidence="6">
    <location>
        <begin position="8"/>
        <end position="188"/>
    </location>
</feature>
<keyword evidence="4" id="KW-0227">DNA damage</keyword>
<name>A0A7W3PDJ5_9MICO</name>
<keyword evidence="8" id="KW-1185">Reference proteome</keyword>
<dbReference type="Gene3D" id="3.40.1170.60">
    <property type="match status" value="1"/>
</dbReference>
<comment type="subcellular location">
    <subcellularLocation>
        <location evidence="4">Cytoplasm</location>
    </subcellularLocation>
</comment>
<feature type="active site" evidence="4">
    <location>
        <position position="107"/>
    </location>
</feature>
<gene>
    <name evidence="4" type="primary">dinB</name>
    <name evidence="7" type="ORF">FHX71_001526</name>
</gene>
<protein>
    <recommendedName>
        <fullName evidence="4">DNA polymerase IV</fullName>
        <shortName evidence="4">Pol IV</shortName>
        <ecNumber evidence="4">2.7.7.7</ecNumber>
    </recommendedName>
</protein>
<keyword evidence="4" id="KW-0239">DNA-directed DNA polymerase</keyword>
<dbReference type="GO" id="GO:0042276">
    <property type="term" value="P:error-prone translesion synthesis"/>
    <property type="evidence" value="ECO:0007669"/>
    <property type="project" value="TreeGrafter"/>
</dbReference>
<dbReference type="AlphaFoldDB" id="A0A7W3PDJ5"/>
<reference evidence="7 8" key="1">
    <citation type="submission" date="2020-07" db="EMBL/GenBank/DDBJ databases">
        <title>Sequencing the genomes of 1000 actinobacteria strains.</title>
        <authorList>
            <person name="Klenk H.-P."/>
        </authorList>
    </citation>
    <scope>NUCLEOTIDE SEQUENCE [LARGE SCALE GENOMIC DNA]</scope>
    <source>
        <strain evidence="7 8">DSM 44121</strain>
    </source>
</reference>
<comment type="catalytic activity">
    <reaction evidence="3 4">
        <text>DNA(n) + a 2'-deoxyribonucleoside 5'-triphosphate = DNA(n+1) + diphosphate</text>
        <dbReference type="Rhea" id="RHEA:22508"/>
        <dbReference type="Rhea" id="RHEA-COMP:17339"/>
        <dbReference type="Rhea" id="RHEA-COMP:17340"/>
        <dbReference type="ChEBI" id="CHEBI:33019"/>
        <dbReference type="ChEBI" id="CHEBI:61560"/>
        <dbReference type="ChEBI" id="CHEBI:173112"/>
        <dbReference type="EC" id="2.7.7.7"/>
    </reaction>
</comment>
<organism evidence="7 8">
    <name type="scientific">Promicromonospora sukumoe</name>
    <dbReference type="NCBI Taxonomy" id="88382"/>
    <lineage>
        <taxon>Bacteria</taxon>
        <taxon>Bacillati</taxon>
        <taxon>Actinomycetota</taxon>
        <taxon>Actinomycetes</taxon>
        <taxon>Micrococcales</taxon>
        <taxon>Promicromonosporaceae</taxon>
        <taxon>Promicromonospora</taxon>
    </lineage>
</organism>
<dbReference type="InterPro" id="IPR036775">
    <property type="entry name" value="DNA_pol_Y-fam_lit_finger_sf"/>
</dbReference>
<dbReference type="GO" id="GO:0000287">
    <property type="term" value="F:magnesium ion binding"/>
    <property type="evidence" value="ECO:0007669"/>
    <property type="project" value="UniProtKB-UniRule"/>
</dbReference>
<dbReference type="NCBIfam" id="NF003015">
    <property type="entry name" value="PRK03858.1"/>
    <property type="match status" value="1"/>
</dbReference>
<evidence type="ECO:0000313" key="8">
    <source>
        <dbReference type="Proteomes" id="UP000540568"/>
    </source>
</evidence>
<feature type="region of interest" description="Disordered" evidence="5">
    <location>
        <begin position="241"/>
        <end position="260"/>
    </location>
</feature>
<dbReference type="SUPFAM" id="SSF56672">
    <property type="entry name" value="DNA/RNA polymerases"/>
    <property type="match status" value="1"/>
</dbReference>
<evidence type="ECO:0000256" key="5">
    <source>
        <dbReference type="SAM" id="MobiDB-lite"/>
    </source>
</evidence>
<dbReference type="Proteomes" id="UP000540568">
    <property type="component" value="Unassembled WGS sequence"/>
</dbReference>
<dbReference type="NCBIfam" id="NF002677">
    <property type="entry name" value="PRK02406.1"/>
    <property type="match status" value="1"/>
</dbReference>
<dbReference type="Gene3D" id="3.30.70.270">
    <property type="match status" value="1"/>
</dbReference>
<evidence type="ECO:0000256" key="1">
    <source>
        <dbReference type="ARBA" id="ARBA00010945"/>
    </source>
</evidence>
<dbReference type="Gene3D" id="1.10.150.20">
    <property type="entry name" value="5' to 3' exonuclease, C-terminal subdomain"/>
    <property type="match status" value="1"/>
</dbReference>
<dbReference type="Pfam" id="PF00817">
    <property type="entry name" value="IMS"/>
    <property type="match status" value="1"/>
</dbReference>
<keyword evidence="4" id="KW-0479">Metal-binding</keyword>
<keyword evidence="4" id="KW-0515">Mutator protein</keyword>
<dbReference type="EC" id="2.7.7.7" evidence="4"/>
<dbReference type="Gene3D" id="3.30.1490.100">
    <property type="entry name" value="DNA polymerase, Y-family, little finger domain"/>
    <property type="match status" value="1"/>
</dbReference>
<dbReference type="EMBL" id="JACGWV010000001">
    <property type="protein sequence ID" value="MBA8807584.1"/>
    <property type="molecule type" value="Genomic_DNA"/>
</dbReference>
<feature type="site" description="Substrate discrimination" evidence="4">
    <location>
        <position position="17"/>
    </location>
</feature>